<keyword evidence="2" id="KW-1185">Reference proteome</keyword>
<accession>A0A4Y2T5F6</accession>
<reference evidence="1 2" key="1">
    <citation type="journal article" date="2019" name="Sci. Rep.">
        <title>Orb-weaving spider Araneus ventricosus genome elucidates the spidroin gene catalogue.</title>
        <authorList>
            <person name="Kono N."/>
            <person name="Nakamura H."/>
            <person name="Ohtoshi R."/>
            <person name="Moran D.A.P."/>
            <person name="Shinohara A."/>
            <person name="Yoshida Y."/>
            <person name="Fujiwara M."/>
            <person name="Mori M."/>
            <person name="Tomita M."/>
            <person name="Arakawa K."/>
        </authorList>
    </citation>
    <scope>NUCLEOTIDE SEQUENCE [LARGE SCALE GENOMIC DNA]</scope>
</reference>
<dbReference type="AlphaFoldDB" id="A0A4Y2T5F6"/>
<protein>
    <submittedName>
        <fullName evidence="1">Uncharacterized protein</fullName>
    </submittedName>
</protein>
<name>A0A4Y2T5F6_ARAVE</name>
<evidence type="ECO:0000313" key="2">
    <source>
        <dbReference type="Proteomes" id="UP000499080"/>
    </source>
</evidence>
<gene>
    <name evidence="1" type="ORF">AVEN_139775_1</name>
</gene>
<dbReference type="EMBL" id="BGPR01025896">
    <property type="protein sequence ID" value="GBN95170.1"/>
    <property type="molecule type" value="Genomic_DNA"/>
</dbReference>
<evidence type="ECO:0000313" key="1">
    <source>
        <dbReference type="EMBL" id="GBN95170.1"/>
    </source>
</evidence>
<sequence length="154" mass="17240">MDPKNAIRDQLVQPGYVEISSLPIEPVLGSCFHITIKENHVPDKCLELRLGAKFGLYGGGVAPNFSLELLQQFLNFASSMGIDMQEDGIITQHARAFALDGFTMAQCLFPFSEIEETLIWNKVLFNSDVKTDAENWLDGPERDVYQIGLNMMVL</sequence>
<comment type="caution">
    <text evidence="1">The sequence shown here is derived from an EMBL/GenBank/DDBJ whole genome shotgun (WGS) entry which is preliminary data.</text>
</comment>
<dbReference type="Proteomes" id="UP000499080">
    <property type="component" value="Unassembled WGS sequence"/>
</dbReference>
<proteinExistence type="predicted"/>
<organism evidence="1 2">
    <name type="scientific">Araneus ventricosus</name>
    <name type="common">Orbweaver spider</name>
    <name type="synonym">Epeira ventricosa</name>
    <dbReference type="NCBI Taxonomy" id="182803"/>
    <lineage>
        <taxon>Eukaryota</taxon>
        <taxon>Metazoa</taxon>
        <taxon>Ecdysozoa</taxon>
        <taxon>Arthropoda</taxon>
        <taxon>Chelicerata</taxon>
        <taxon>Arachnida</taxon>
        <taxon>Araneae</taxon>
        <taxon>Araneomorphae</taxon>
        <taxon>Entelegynae</taxon>
        <taxon>Araneoidea</taxon>
        <taxon>Araneidae</taxon>
        <taxon>Araneus</taxon>
    </lineage>
</organism>